<keyword evidence="4" id="KW-1133">Transmembrane helix</keyword>
<comment type="subcellular location">
    <subcellularLocation>
        <location evidence="1">Membrane</location>
        <topology evidence="1">Single-pass membrane protein</topology>
    </subcellularLocation>
</comment>
<dbReference type="Proteomes" id="UP000192491">
    <property type="component" value="Unassembled WGS sequence"/>
</dbReference>
<organism evidence="6 7">
    <name type="scientific">Thiothrix lacustris</name>
    <dbReference type="NCBI Taxonomy" id="525917"/>
    <lineage>
        <taxon>Bacteria</taxon>
        <taxon>Pseudomonadati</taxon>
        <taxon>Pseudomonadota</taxon>
        <taxon>Gammaproteobacteria</taxon>
        <taxon>Thiotrichales</taxon>
        <taxon>Thiotrichaceae</taxon>
        <taxon>Thiothrix</taxon>
    </lineage>
</organism>
<evidence type="ECO:0000313" key="6">
    <source>
        <dbReference type="EMBL" id="OQX03149.1"/>
    </source>
</evidence>
<feature type="domain" description="Band 7" evidence="5">
    <location>
        <begin position="43"/>
        <end position="206"/>
    </location>
</feature>
<name>A0A1Y1QDB6_9GAMM</name>
<dbReference type="SMART" id="SM00244">
    <property type="entry name" value="PHB"/>
    <property type="match status" value="1"/>
</dbReference>
<comment type="caution">
    <text evidence="6">The sequence shown here is derived from an EMBL/GenBank/DDBJ whole genome shotgun (WGS) entry which is preliminary data.</text>
</comment>
<dbReference type="Gene3D" id="3.30.479.30">
    <property type="entry name" value="Band 7 domain"/>
    <property type="match status" value="1"/>
</dbReference>
<feature type="compositionally biased region" description="Low complexity" evidence="3">
    <location>
        <begin position="305"/>
        <end position="316"/>
    </location>
</feature>
<dbReference type="PANTHER" id="PTHR23222:SF1">
    <property type="entry name" value="PROHIBITIN-2"/>
    <property type="match status" value="1"/>
</dbReference>
<gene>
    <name evidence="6" type="ORF">BWK73_40485</name>
</gene>
<evidence type="ECO:0000256" key="2">
    <source>
        <dbReference type="ARBA" id="ARBA00023136"/>
    </source>
</evidence>
<dbReference type="InterPro" id="IPR000163">
    <property type="entry name" value="Prohibitin"/>
</dbReference>
<feature type="transmembrane region" description="Helical" evidence="4">
    <location>
        <begin position="23"/>
        <end position="41"/>
    </location>
</feature>
<dbReference type="AlphaFoldDB" id="A0A1Y1QDB6"/>
<protein>
    <recommendedName>
        <fullName evidence="5">Band 7 domain-containing protein</fullName>
    </recommendedName>
</protein>
<sequence length="353" mass="39041">MLPVENKPISANAHFKRWLRRRVPMLVVMTLITALVVVFFFNRIVITIQSGQAGVLYRLFGGGTETDTIYTEGLYIINPFNTMYLYEVRKQLARHEFDVITNKGLSLHLSLAVRYRPEYELLGILHQRIGPDYLERVILPQIESVMRKQLGSYTAEQIYTNEEGLLTNAILSALDEVGRNYVEVEDIIIRSITLPPEIVDAIEDKLKQEEFMKSYEFRVKTAEKEAERLAIEAGGIKVYHETINSSLTDQVLRNQGIEATKALAKSPNAKVVVIGSGKDGLPIILGGDNGISPPASTSVMPPPDAATETAAPTLPTEDGKPPEQTTNNKPPDGKQPATSKPVTNSAPMTGDKP</sequence>
<feature type="compositionally biased region" description="Polar residues" evidence="3">
    <location>
        <begin position="336"/>
        <end position="347"/>
    </location>
</feature>
<dbReference type="GO" id="GO:0016020">
    <property type="term" value="C:membrane"/>
    <property type="evidence" value="ECO:0007669"/>
    <property type="project" value="UniProtKB-SubCell"/>
</dbReference>
<evidence type="ECO:0000256" key="3">
    <source>
        <dbReference type="SAM" id="MobiDB-lite"/>
    </source>
</evidence>
<dbReference type="SUPFAM" id="SSF117892">
    <property type="entry name" value="Band 7/SPFH domain"/>
    <property type="match status" value="1"/>
</dbReference>
<dbReference type="EMBL" id="MTEJ01000427">
    <property type="protein sequence ID" value="OQX03149.1"/>
    <property type="molecule type" value="Genomic_DNA"/>
</dbReference>
<dbReference type="InterPro" id="IPR036013">
    <property type="entry name" value="Band_7/SPFH_dom_sf"/>
</dbReference>
<evidence type="ECO:0000256" key="1">
    <source>
        <dbReference type="ARBA" id="ARBA00004167"/>
    </source>
</evidence>
<dbReference type="PANTHER" id="PTHR23222">
    <property type="entry name" value="PROHIBITIN"/>
    <property type="match status" value="1"/>
</dbReference>
<proteinExistence type="predicted"/>
<keyword evidence="2 4" id="KW-0472">Membrane</keyword>
<feature type="region of interest" description="Disordered" evidence="3">
    <location>
        <begin position="285"/>
        <end position="353"/>
    </location>
</feature>
<dbReference type="InterPro" id="IPR001107">
    <property type="entry name" value="Band_7"/>
</dbReference>
<dbReference type="CDD" id="cd03401">
    <property type="entry name" value="SPFH_prohibitin"/>
    <property type="match status" value="1"/>
</dbReference>
<evidence type="ECO:0000259" key="5">
    <source>
        <dbReference type="SMART" id="SM00244"/>
    </source>
</evidence>
<keyword evidence="4" id="KW-0812">Transmembrane</keyword>
<accession>A0A1Y1QDB6</accession>
<evidence type="ECO:0000256" key="4">
    <source>
        <dbReference type="SAM" id="Phobius"/>
    </source>
</evidence>
<evidence type="ECO:0000313" key="7">
    <source>
        <dbReference type="Proteomes" id="UP000192491"/>
    </source>
</evidence>
<dbReference type="Pfam" id="PF01145">
    <property type="entry name" value="Band_7"/>
    <property type="match status" value="1"/>
</dbReference>
<dbReference type="GO" id="GO:0007005">
    <property type="term" value="P:mitochondrion organization"/>
    <property type="evidence" value="ECO:0007669"/>
    <property type="project" value="TreeGrafter"/>
</dbReference>
<reference evidence="6 7" key="1">
    <citation type="submission" date="2017-01" db="EMBL/GenBank/DDBJ databases">
        <title>Novel large sulfur bacteria in the metagenomes of groundwater-fed chemosynthetic microbial mats in the Lake Huron basin.</title>
        <authorList>
            <person name="Sharrar A.M."/>
            <person name="Flood B.E."/>
            <person name="Bailey J.V."/>
            <person name="Jones D.S."/>
            <person name="Biddanda B."/>
            <person name="Ruberg S.A."/>
            <person name="Marcus D.N."/>
            <person name="Dick G.J."/>
        </authorList>
    </citation>
    <scope>NUCLEOTIDE SEQUENCE [LARGE SCALE GENOMIC DNA]</scope>
    <source>
        <strain evidence="6">A8</strain>
    </source>
</reference>